<evidence type="ECO:0000256" key="1">
    <source>
        <dbReference type="SAM" id="MobiDB-lite"/>
    </source>
</evidence>
<evidence type="ECO:0000259" key="2">
    <source>
        <dbReference type="Pfam" id="PF20150"/>
    </source>
</evidence>
<feature type="region of interest" description="Disordered" evidence="1">
    <location>
        <begin position="1"/>
        <end position="20"/>
    </location>
</feature>
<comment type="caution">
    <text evidence="3">The sequence shown here is derived from an EMBL/GenBank/DDBJ whole genome shotgun (WGS) entry which is preliminary data.</text>
</comment>
<dbReference type="Proteomes" id="UP001465668">
    <property type="component" value="Unassembled WGS sequence"/>
</dbReference>
<evidence type="ECO:0000313" key="3">
    <source>
        <dbReference type="EMBL" id="KAK9770907.1"/>
    </source>
</evidence>
<reference evidence="3 4" key="1">
    <citation type="submission" date="2024-02" db="EMBL/GenBank/DDBJ databases">
        <title>First draft genome assembly of two strains of Seiridium cardinale.</title>
        <authorList>
            <person name="Emiliani G."/>
            <person name="Scali E."/>
        </authorList>
    </citation>
    <scope>NUCLEOTIDE SEQUENCE [LARGE SCALE GENOMIC DNA]</scope>
    <source>
        <strain evidence="3 4">BM-138-000479</strain>
    </source>
</reference>
<accession>A0ABR2XAX8</accession>
<dbReference type="Pfam" id="PF20150">
    <property type="entry name" value="2EXR"/>
    <property type="match status" value="1"/>
</dbReference>
<protein>
    <submittedName>
        <fullName evidence="3">2EXR domain-containing protein</fullName>
    </submittedName>
</protein>
<proteinExistence type="predicted"/>
<gene>
    <name evidence="3" type="ORF">SCAR479_12467</name>
</gene>
<evidence type="ECO:0000313" key="4">
    <source>
        <dbReference type="Proteomes" id="UP001465668"/>
    </source>
</evidence>
<keyword evidence="4" id="KW-1185">Reference proteome</keyword>
<organism evidence="3 4">
    <name type="scientific">Seiridium cardinale</name>
    <dbReference type="NCBI Taxonomy" id="138064"/>
    <lineage>
        <taxon>Eukaryota</taxon>
        <taxon>Fungi</taxon>
        <taxon>Dikarya</taxon>
        <taxon>Ascomycota</taxon>
        <taxon>Pezizomycotina</taxon>
        <taxon>Sordariomycetes</taxon>
        <taxon>Xylariomycetidae</taxon>
        <taxon>Amphisphaeriales</taxon>
        <taxon>Sporocadaceae</taxon>
        <taxon>Seiridium</taxon>
    </lineage>
</organism>
<sequence>MSTSKLAVSSAPGSRGTGFPSFMQLPPELRHKIYLAAIPSPGINFFNVHSFPNDHKGANRSTSPPNLHLDLRRLSIEDDDIHVARYDPSAWQIRNALRQTCQEARIICAIPDDKVVRLTLSVPGRGLFTYAGDGLQRSMTPLEEPAKRAETVVYRHVQVHADDMVALSVENCSFNIVFEETTMFHVGRDQEDEVSLGWAYDPQFKGGVSLGIRPSRFCLNLAHDDWATMRALEEIAGALREAASGNSEASDGSDDYGSIMLDTETARKKELSRRYRSEKLAEFRDRWDDVYVSVPWDYEDLPMSLQIIKLSPERESIRERYLRSAQLKSPKRPA</sequence>
<feature type="domain" description="2EXR" evidence="2">
    <location>
        <begin position="19"/>
        <end position="110"/>
    </location>
</feature>
<name>A0ABR2XAX8_9PEZI</name>
<dbReference type="InterPro" id="IPR045518">
    <property type="entry name" value="2EXR"/>
</dbReference>
<dbReference type="EMBL" id="JARVKM010000084">
    <property type="protein sequence ID" value="KAK9770907.1"/>
    <property type="molecule type" value="Genomic_DNA"/>
</dbReference>